<evidence type="ECO:0000313" key="6">
    <source>
        <dbReference type="EMBL" id="GAA4650777.1"/>
    </source>
</evidence>
<dbReference type="InterPro" id="IPR036388">
    <property type="entry name" value="WH-like_DNA-bd_sf"/>
</dbReference>
<keyword evidence="3" id="KW-0238">DNA-binding</keyword>
<comment type="similarity">
    <text evidence="1">Belongs to the LysR transcriptional regulatory family.</text>
</comment>
<comment type="caution">
    <text evidence="6">The sequence shown here is derived from an EMBL/GenBank/DDBJ whole genome shotgun (WGS) entry which is preliminary data.</text>
</comment>
<dbReference type="InterPro" id="IPR036390">
    <property type="entry name" value="WH_DNA-bd_sf"/>
</dbReference>
<evidence type="ECO:0000259" key="5">
    <source>
        <dbReference type="PROSITE" id="PS50931"/>
    </source>
</evidence>
<protein>
    <submittedName>
        <fullName evidence="6">LysR family transcriptional regulator</fullName>
    </submittedName>
</protein>
<proteinExistence type="inferred from homology"/>
<dbReference type="PRINTS" id="PR00039">
    <property type="entry name" value="HTHLYSR"/>
</dbReference>
<dbReference type="EMBL" id="BAABFL010000420">
    <property type="protein sequence ID" value="GAA4650777.1"/>
    <property type="molecule type" value="Genomic_DNA"/>
</dbReference>
<dbReference type="SUPFAM" id="SSF46785">
    <property type="entry name" value="Winged helix' DNA-binding domain"/>
    <property type="match status" value="1"/>
</dbReference>
<dbReference type="SUPFAM" id="SSF53850">
    <property type="entry name" value="Periplasmic binding protein-like II"/>
    <property type="match status" value="1"/>
</dbReference>
<dbReference type="RefSeq" id="WP_345197019.1">
    <property type="nucleotide sequence ID" value="NZ_BAABFL010000420.1"/>
</dbReference>
<evidence type="ECO:0000256" key="4">
    <source>
        <dbReference type="ARBA" id="ARBA00023163"/>
    </source>
</evidence>
<dbReference type="PANTHER" id="PTHR30537">
    <property type="entry name" value="HTH-TYPE TRANSCRIPTIONAL REGULATOR"/>
    <property type="match status" value="1"/>
</dbReference>
<name>A0ABP8V754_9GAMM</name>
<dbReference type="InterPro" id="IPR005119">
    <property type="entry name" value="LysR_subst-bd"/>
</dbReference>
<dbReference type="PROSITE" id="PS50931">
    <property type="entry name" value="HTH_LYSR"/>
    <property type="match status" value="1"/>
</dbReference>
<dbReference type="InterPro" id="IPR058163">
    <property type="entry name" value="LysR-type_TF_proteobact-type"/>
</dbReference>
<dbReference type="Pfam" id="PF03466">
    <property type="entry name" value="LysR_substrate"/>
    <property type="match status" value="1"/>
</dbReference>
<evidence type="ECO:0000256" key="2">
    <source>
        <dbReference type="ARBA" id="ARBA00023015"/>
    </source>
</evidence>
<dbReference type="InterPro" id="IPR000847">
    <property type="entry name" value="LysR_HTH_N"/>
</dbReference>
<accession>A0ABP8V754</accession>
<gene>
    <name evidence="6" type="ORF">GCM10023116_30600</name>
</gene>
<sequence length="299" mass="33696">MDQLNAMRAFVRVIQSGGFSAAARDHNTSQATMSKQVAALEARLGVKLLTRSSRDHSLTQVGAEYYEKCLDILNELDEADSRARSQSRYPRGGLKISVPVVFGHKVIAPLMAEFITLYPDVTVDLELTDKQVDLIAEGVDVAIRAQKLEDSSLVARSLFSNPMMVCASPDYLERHGIPKKPQDLKHHQCIIFSWLKNRESWHFFYHGKEITVSVKGPIQSNNGDAILSMVLSGIGIAEVPYWLAEEYLKSGKLLQVMENYRSRSVPFNVVYPQNRFVPLKVRCFVEFIREKLSASESFI</sequence>
<keyword evidence="2" id="KW-0805">Transcription regulation</keyword>
<reference evidence="7" key="1">
    <citation type="journal article" date="2019" name="Int. J. Syst. Evol. Microbiol.">
        <title>The Global Catalogue of Microorganisms (GCM) 10K type strain sequencing project: providing services to taxonomists for standard genome sequencing and annotation.</title>
        <authorList>
            <consortium name="The Broad Institute Genomics Platform"/>
            <consortium name="The Broad Institute Genome Sequencing Center for Infectious Disease"/>
            <person name="Wu L."/>
            <person name="Ma J."/>
        </authorList>
    </citation>
    <scope>NUCLEOTIDE SEQUENCE [LARGE SCALE GENOMIC DNA]</scope>
    <source>
        <strain evidence="7">JCM 17805</strain>
    </source>
</reference>
<dbReference type="Proteomes" id="UP001500604">
    <property type="component" value="Unassembled WGS sequence"/>
</dbReference>
<keyword evidence="4" id="KW-0804">Transcription</keyword>
<organism evidence="6 7">
    <name type="scientific">Kistimonas scapharcae</name>
    <dbReference type="NCBI Taxonomy" id="1036133"/>
    <lineage>
        <taxon>Bacteria</taxon>
        <taxon>Pseudomonadati</taxon>
        <taxon>Pseudomonadota</taxon>
        <taxon>Gammaproteobacteria</taxon>
        <taxon>Oceanospirillales</taxon>
        <taxon>Endozoicomonadaceae</taxon>
        <taxon>Kistimonas</taxon>
    </lineage>
</organism>
<keyword evidence="7" id="KW-1185">Reference proteome</keyword>
<evidence type="ECO:0000256" key="3">
    <source>
        <dbReference type="ARBA" id="ARBA00023125"/>
    </source>
</evidence>
<dbReference type="Pfam" id="PF00126">
    <property type="entry name" value="HTH_1"/>
    <property type="match status" value="1"/>
</dbReference>
<evidence type="ECO:0000256" key="1">
    <source>
        <dbReference type="ARBA" id="ARBA00009437"/>
    </source>
</evidence>
<dbReference type="Gene3D" id="1.10.10.10">
    <property type="entry name" value="Winged helix-like DNA-binding domain superfamily/Winged helix DNA-binding domain"/>
    <property type="match status" value="1"/>
</dbReference>
<dbReference type="CDD" id="cd08422">
    <property type="entry name" value="PBP2_CrgA_like"/>
    <property type="match status" value="1"/>
</dbReference>
<feature type="domain" description="HTH lysR-type" evidence="5">
    <location>
        <begin position="1"/>
        <end position="59"/>
    </location>
</feature>
<dbReference type="Gene3D" id="3.40.190.290">
    <property type="match status" value="1"/>
</dbReference>
<dbReference type="PANTHER" id="PTHR30537:SF80">
    <property type="entry name" value="TRANSCRIPTIONAL REGULATOR"/>
    <property type="match status" value="1"/>
</dbReference>
<evidence type="ECO:0000313" key="7">
    <source>
        <dbReference type="Proteomes" id="UP001500604"/>
    </source>
</evidence>